<evidence type="ECO:0000313" key="5">
    <source>
        <dbReference type="Proteomes" id="UP001203852"/>
    </source>
</evidence>
<sequence length="270" mass="28159">MVTSEATVGKTQESRVAIVTGAAQGIGKAIALRLARDGFSVCVNDITANQTAIDEVVESIRALGRESCGCAADVSQGAEVQTLVSTCVEKLGPLDAMIANAGICQVKSLLELSEQEVRRIFDINVVGVFNCFQTASKHFIAQKSRGKLIAAASVASFKAFPMLSHYSSTKFAIRGLVQGFAQEMAPHGITANGYCPGIVGTSMLDMIDDVMAKASGGQSGDAKAGFGKMIALGRLSEPEDVAKLVSYLAGPDSDYMTGQNIVIDGGIILT</sequence>
<keyword evidence="2" id="KW-0521">NADP</keyword>
<evidence type="ECO:0008006" key="6">
    <source>
        <dbReference type="Google" id="ProtNLM"/>
    </source>
</evidence>
<dbReference type="PROSITE" id="PS00061">
    <property type="entry name" value="ADH_SHORT"/>
    <property type="match status" value="1"/>
</dbReference>
<accession>A0AAN6DNX1</accession>
<name>A0AAN6DNX1_9EURO</name>
<keyword evidence="5" id="KW-1185">Reference proteome</keyword>
<evidence type="ECO:0000313" key="4">
    <source>
        <dbReference type="EMBL" id="KAI1609884.1"/>
    </source>
</evidence>
<comment type="similarity">
    <text evidence="1 3">Belongs to the short-chain dehydrogenases/reductases (SDR) family.</text>
</comment>
<evidence type="ECO:0000256" key="2">
    <source>
        <dbReference type="ARBA" id="ARBA00022857"/>
    </source>
</evidence>
<dbReference type="InterPro" id="IPR036291">
    <property type="entry name" value="NAD(P)-bd_dom_sf"/>
</dbReference>
<dbReference type="GO" id="GO:0048038">
    <property type="term" value="F:quinone binding"/>
    <property type="evidence" value="ECO:0007669"/>
    <property type="project" value="TreeGrafter"/>
</dbReference>
<dbReference type="GO" id="GO:0006633">
    <property type="term" value="P:fatty acid biosynthetic process"/>
    <property type="evidence" value="ECO:0007669"/>
    <property type="project" value="TreeGrafter"/>
</dbReference>
<protein>
    <recommendedName>
        <fullName evidence="6">Diacetyl reductase [(S)-acetoin forming]</fullName>
    </recommendedName>
</protein>
<dbReference type="GO" id="GO:0016616">
    <property type="term" value="F:oxidoreductase activity, acting on the CH-OH group of donors, NAD or NADP as acceptor"/>
    <property type="evidence" value="ECO:0007669"/>
    <property type="project" value="TreeGrafter"/>
</dbReference>
<reference evidence="4" key="1">
    <citation type="journal article" date="2022" name="bioRxiv">
        <title>Deciphering the potential niche of two novel black yeast fungi from a biological soil crust based on their genomes, phenotypes, and melanin regulation.</title>
        <authorList>
            <consortium name="DOE Joint Genome Institute"/>
            <person name="Carr E.C."/>
            <person name="Barton Q."/>
            <person name="Grambo S."/>
            <person name="Sullivan M."/>
            <person name="Renfro C.M."/>
            <person name="Kuo A."/>
            <person name="Pangilinan J."/>
            <person name="Lipzen A."/>
            <person name="Keymanesh K."/>
            <person name="Savage E."/>
            <person name="Barry K."/>
            <person name="Grigoriev I.V."/>
            <person name="Riekhof W.R."/>
            <person name="Harris S.S."/>
        </authorList>
    </citation>
    <scope>NUCLEOTIDE SEQUENCE</scope>
    <source>
        <strain evidence="4">JF 03-4F</strain>
    </source>
</reference>
<evidence type="ECO:0000256" key="1">
    <source>
        <dbReference type="ARBA" id="ARBA00006484"/>
    </source>
</evidence>
<comment type="caution">
    <text evidence="4">The sequence shown here is derived from an EMBL/GenBank/DDBJ whole genome shotgun (WGS) entry which is preliminary data.</text>
</comment>
<dbReference type="InterPro" id="IPR020904">
    <property type="entry name" value="Sc_DH/Rdtase_CS"/>
</dbReference>
<dbReference type="PANTHER" id="PTHR42760">
    <property type="entry name" value="SHORT-CHAIN DEHYDROGENASES/REDUCTASES FAMILY MEMBER"/>
    <property type="match status" value="1"/>
</dbReference>
<dbReference type="PANTHER" id="PTHR42760:SF121">
    <property type="entry name" value="3-OXOACYL-(ACYL-CARRIER-PROTEIN) REDUCTASE"/>
    <property type="match status" value="1"/>
</dbReference>
<dbReference type="EMBL" id="MU404359">
    <property type="protein sequence ID" value="KAI1609884.1"/>
    <property type="molecule type" value="Genomic_DNA"/>
</dbReference>
<dbReference type="AlphaFoldDB" id="A0AAN6DNX1"/>
<dbReference type="PRINTS" id="PR00080">
    <property type="entry name" value="SDRFAMILY"/>
</dbReference>
<dbReference type="Proteomes" id="UP001203852">
    <property type="component" value="Unassembled WGS sequence"/>
</dbReference>
<dbReference type="InterPro" id="IPR002347">
    <property type="entry name" value="SDR_fam"/>
</dbReference>
<dbReference type="Pfam" id="PF00106">
    <property type="entry name" value="adh_short"/>
    <property type="match status" value="1"/>
</dbReference>
<dbReference type="PRINTS" id="PR00081">
    <property type="entry name" value="GDHRDH"/>
</dbReference>
<dbReference type="Gene3D" id="3.40.50.720">
    <property type="entry name" value="NAD(P)-binding Rossmann-like Domain"/>
    <property type="match status" value="1"/>
</dbReference>
<dbReference type="FunFam" id="3.40.50.720:FF:000084">
    <property type="entry name" value="Short-chain dehydrogenase reductase"/>
    <property type="match status" value="1"/>
</dbReference>
<organism evidence="4 5">
    <name type="scientific">Exophiala viscosa</name>
    <dbReference type="NCBI Taxonomy" id="2486360"/>
    <lineage>
        <taxon>Eukaryota</taxon>
        <taxon>Fungi</taxon>
        <taxon>Dikarya</taxon>
        <taxon>Ascomycota</taxon>
        <taxon>Pezizomycotina</taxon>
        <taxon>Eurotiomycetes</taxon>
        <taxon>Chaetothyriomycetidae</taxon>
        <taxon>Chaetothyriales</taxon>
        <taxon>Herpotrichiellaceae</taxon>
        <taxon>Exophiala</taxon>
    </lineage>
</organism>
<dbReference type="SUPFAM" id="SSF51735">
    <property type="entry name" value="NAD(P)-binding Rossmann-fold domains"/>
    <property type="match status" value="1"/>
</dbReference>
<evidence type="ECO:0000256" key="3">
    <source>
        <dbReference type="RuleBase" id="RU000363"/>
    </source>
</evidence>
<gene>
    <name evidence="4" type="ORF">EDD36DRAFT_59291</name>
</gene>
<proteinExistence type="inferred from homology"/>